<name>A0AAE1RQY4_9SOLA</name>
<dbReference type="Proteomes" id="UP001291623">
    <property type="component" value="Unassembled WGS sequence"/>
</dbReference>
<dbReference type="PANTHER" id="PTHR33527">
    <property type="entry name" value="OS07G0274300 PROTEIN"/>
    <property type="match status" value="1"/>
</dbReference>
<dbReference type="PANTHER" id="PTHR33527:SF28">
    <property type="entry name" value="GB|AAD43168.1"/>
    <property type="match status" value="1"/>
</dbReference>
<organism evidence="1 2">
    <name type="scientific">Anisodus tanguticus</name>
    <dbReference type="NCBI Taxonomy" id="243964"/>
    <lineage>
        <taxon>Eukaryota</taxon>
        <taxon>Viridiplantae</taxon>
        <taxon>Streptophyta</taxon>
        <taxon>Embryophyta</taxon>
        <taxon>Tracheophyta</taxon>
        <taxon>Spermatophyta</taxon>
        <taxon>Magnoliopsida</taxon>
        <taxon>eudicotyledons</taxon>
        <taxon>Gunneridae</taxon>
        <taxon>Pentapetalae</taxon>
        <taxon>asterids</taxon>
        <taxon>lamiids</taxon>
        <taxon>Solanales</taxon>
        <taxon>Solanaceae</taxon>
        <taxon>Solanoideae</taxon>
        <taxon>Hyoscyameae</taxon>
        <taxon>Anisodus</taxon>
    </lineage>
</organism>
<accession>A0AAE1RQY4</accession>
<evidence type="ECO:0000313" key="2">
    <source>
        <dbReference type="Proteomes" id="UP001291623"/>
    </source>
</evidence>
<keyword evidence="2" id="KW-1185">Reference proteome</keyword>
<comment type="caution">
    <text evidence="1">The sequence shown here is derived from an EMBL/GenBank/DDBJ whole genome shotgun (WGS) entry which is preliminary data.</text>
</comment>
<proteinExistence type="predicted"/>
<evidence type="ECO:0008006" key="3">
    <source>
        <dbReference type="Google" id="ProtNLM"/>
    </source>
</evidence>
<protein>
    <recommendedName>
        <fullName evidence="3">RRM domain-containing protein</fullName>
    </recommendedName>
</protein>
<evidence type="ECO:0000313" key="1">
    <source>
        <dbReference type="EMBL" id="KAK4356085.1"/>
    </source>
</evidence>
<dbReference type="EMBL" id="JAVYJV010000013">
    <property type="protein sequence ID" value="KAK4356085.1"/>
    <property type="molecule type" value="Genomic_DNA"/>
</dbReference>
<sequence length="469" mass="52905">MVLISPSITHLYDHLFPPVSDEDFKRFHTVHRRLYGKLINVLGRDPVESMNVMAFLQWLERIGKDLSFVKMLYDIPSPLLNAVVEEALTCLKCAEVIKFTENGSRELFLIPTMSKHKFTLKYIHDNREIVIRGVTDFLKRVCLRAFDDIVQQPNFLTRRNLVPTPNVSMNKINEVGSSSGNRLVNNPSHHVPSDCGIFLESMIPSDNNIDAIDSLNSSIMMSIINPSYVFGGTSGTSNIEEIGRANRMVPMNPNHVPGAVAGGMILDSPYLVPNQMVQYMPTPILEGSAMNWLAATPYGLYCHASSSGSGVFHSQIRPHNYHHDFGDAQAPPELYNDIANLFNNNMNFNVVIEEEKEVPPDDRTVFLTFSMGYPISEIEVKEFFTRKFGEDVVAVYMQEVNDEEQALYARLVTRSPVALEAIVDGGRAMYNINGKHVWARKYVKKTNPKINFDDKPVLQLHPLQTNVSI</sequence>
<reference evidence="1" key="1">
    <citation type="submission" date="2023-12" db="EMBL/GenBank/DDBJ databases">
        <title>Genome assembly of Anisodus tanguticus.</title>
        <authorList>
            <person name="Wang Y.-J."/>
        </authorList>
    </citation>
    <scope>NUCLEOTIDE SEQUENCE</scope>
    <source>
        <strain evidence="1">KB-2021</strain>
        <tissue evidence="1">Leaf</tissue>
    </source>
</reference>
<gene>
    <name evidence="1" type="ORF">RND71_025056</name>
</gene>
<dbReference type="AlphaFoldDB" id="A0AAE1RQY4"/>